<name>A0A8B8EWP8_CRAVI</name>
<dbReference type="InterPro" id="IPR003191">
    <property type="entry name" value="Guanylate-bd/ATL_C"/>
</dbReference>
<feature type="domain" description="GB1/RHD3-type G" evidence="7">
    <location>
        <begin position="100"/>
        <end position="349"/>
    </location>
</feature>
<evidence type="ECO:0000256" key="6">
    <source>
        <dbReference type="SAM" id="MobiDB-lite"/>
    </source>
</evidence>
<dbReference type="GeneID" id="111137305"/>
<keyword evidence="1" id="KW-0547">Nucleotide-binding</keyword>
<dbReference type="GO" id="GO:0005525">
    <property type="term" value="F:GTP binding"/>
    <property type="evidence" value="ECO:0007669"/>
    <property type="project" value="UniProtKB-KW"/>
</dbReference>
<dbReference type="Gene3D" id="1.20.58.420">
    <property type="entry name" value="AHSP"/>
    <property type="match status" value="1"/>
</dbReference>
<protein>
    <submittedName>
        <fullName evidence="9">Atlastin-2-like isoform X1</fullName>
    </submittedName>
</protein>
<dbReference type="InterPro" id="IPR015894">
    <property type="entry name" value="Guanylate-bd_N"/>
</dbReference>
<dbReference type="AlphaFoldDB" id="A0A8B8EWP8"/>
<dbReference type="Pfam" id="PF02841">
    <property type="entry name" value="GBP_C"/>
    <property type="match status" value="1"/>
</dbReference>
<dbReference type="Gene3D" id="3.40.50.300">
    <property type="entry name" value="P-loop containing nucleotide triphosphate hydrolases"/>
    <property type="match status" value="1"/>
</dbReference>
<dbReference type="SUPFAM" id="SSF52540">
    <property type="entry name" value="P-loop containing nucleoside triphosphate hydrolases"/>
    <property type="match status" value="1"/>
</dbReference>
<feature type="compositionally biased region" description="Polar residues" evidence="6">
    <location>
        <begin position="1"/>
        <end position="10"/>
    </location>
</feature>
<feature type="region of interest" description="Disordered" evidence="6">
    <location>
        <begin position="1"/>
        <end position="62"/>
    </location>
</feature>
<dbReference type="SUPFAM" id="SSF48340">
    <property type="entry name" value="Interferon-induced guanylate-binding protein 1 (GBP1), C-terminal domain"/>
    <property type="match status" value="1"/>
</dbReference>
<dbReference type="InterPro" id="IPR027417">
    <property type="entry name" value="P-loop_NTPase"/>
</dbReference>
<gene>
    <name evidence="9" type="primary">LOC111137305</name>
</gene>
<evidence type="ECO:0000256" key="1">
    <source>
        <dbReference type="ARBA" id="ARBA00022741"/>
    </source>
</evidence>
<dbReference type="CDD" id="cd01851">
    <property type="entry name" value="GBP"/>
    <property type="match status" value="1"/>
</dbReference>
<accession>A0A8B8EWP8</accession>
<feature type="compositionally biased region" description="Polar residues" evidence="6">
    <location>
        <begin position="42"/>
        <end position="56"/>
    </location>
</feature>
<evidence type="ECO:0000256" key="4">
    <source>
        <dbReference type="PROSITE-ProRule" id="PRU01052"/>
    </source>
</evidence>
<keyword evidence="8" id="KW-1185">Reference proteome</keyword>
<keyword evidence="5" id="KW-0175">Coiled coil</keyword>
<evidence type="ECO:0000256" key="2">
    <source>
        <dbReference type="ARBA" id="ARBA00022801"/>
    </source>
</evidence>
<dbReference type="PROSITE" id="PS51715">
    <property type="entry name" value="G_GB1_RHD3"/>
    <property type="match status" value="1"/>
</dbReference>
<keyword evidence="3" id="KW-0342">GTP-binding</keyword>
<dbReference type="Pfam" id="PF02263">
    <property type="entry name" value="GBP"/>
    <property type="match status" value="1"/>
</dbReference>
<keyword evidence="2" id="KW-0378">Hydrolase</keyword>
<evidence type="ECO:0000259" key="7">
    <source>
        <dbReference type="PROSITE" id="PS51715"/>
    </source>
</evidence>
<dbReference type="Proteomes" id="UP000694844">
    <property type="component" value="Chromosome 5"/>
</dbReference>
<dbReference type="RefSeq" id="XP_022344435.1">
    <property type="nucleotide sequence ID" value="XM_022488727.1"/>
</dbReference>
<dbReference type="OrthoDB" id="7788754at2759"/>
<feature type="coiled-coil region" evidence="5">
    <location>
        <begin position="467"/>
        <end position="494"/>
    </location>
</feature>
<evidence type="ECO:0000313" key="9">
    <source>
        <dbReference type="RefSeq" id="XP_022344435.1"/>
    </source>
</evidence>
<organism evidence="8 9">
    <name type="scientific">Crassostrea virginica</name>
    <name type="common">Eastern oyster</name>
    <dbReference type="NCBI Taxonomy" id="6565"/>
    <lineage>
        <taxon>Eukaryota</taxon>
        <taxon>Metazoa</taxon>
        <taxon>Spiralia</taxon>
        <taxon>Lophotrochozoa</taxon>
        <taxon>Mollusca</taxon>
        <taxon>Bivalvia</taxon>
        <taxon>Autobranchia</taxon>
        <taxon>Pteriomorphia</taxon>
        <taxon>Ostreida</taxon>
        <taxon>Ostreoidea</taxon>
        <taxon>Ostreidae</taxon>
        <taxon>Crassostrea</taxon>
    </lineage>
</organism>
<evidence type="ECO:0000256" key="3">
    <source>
        <dbReference type="ARBA" id="ARBA00023134"/>
    </source>
</evidence>
<dbReference type="PANTHER" id="PTHR10751">
    <property type="entry name" value="GUANYLATE BINDING PROTEIN"/>
    <property type="match status" value="1"/>
</dbReference>
<dbReference type="GO" id="GO:0003924">
    <property type="term" value="F:GTPase activity"/>
    <property type="evidence" value="ECO:0007669"/>
    <property type="project" value="InterPro"/>
</dbReference>
<evidence type="ECO:0000313" key="8">
    <source>
        <dbReference type="Proteomes" id="UP000694844"/>
    </source>
</evidence>
<dbReference type="KEGG" id="cvn:111137305"/>
<comment type="similarity">
    <text evidence="4">Belongs to the TRAFAC class dynamin-like GTPase superfamily. GB1/RHD3 GTPase family.</text>
</comment>
<dbReference type="InterPro" id="IPR030386">
    <property type="entry name" value="G_GB1_RHD3_dom"/>
</dbReference>
<reference evidence="9" key="1">
    <citation type="submission" date="2025-08" db="UniProtKB">
        <authorList>
            <consortium name="RefSeq"/>
        </authorList>
    </citation>
    <scope>IDENTIFICATION</scope>
    <source>
        <tissue evidence="9">Whole sample</tissue>
    </source>
</reference>
<proteinExistence type="inferred from homology"/>
<sequence>MKSSVLQCQFLQAGDTSKRKNPYDQPEEPTNKRSRGLFAQQEFDSSHSGYTTNRPSSADKGEPLRVFNLGSKIVDGKVVHKLELNENNLKKILLHPEVKDRPVAIVSVAGALRKGKSFLLGFLLKYLQAHERPTGGDWLTDDDVIDGFEWRGGRHRVTTGILIWSKPFIRVNKYGEKVAVLLMDTQGAFDSTMTVKDCASIFALSNLICSVQVYNIMQQIQENDLQHLELFAEYGRMVTEMSEHPNAKQSRLIFLIRDWAYPSDYQYGEMGGNAYLREIMQSEESQHQELKRLRRNITSCFPNFDGFLLPYPGKAVALQQSNCVLVKEMDFNFIKYIKDFMPYVMAKDKLVPKTIDNKDVIGKDMLEFVKVLVDAMQNEKVPTPQSAFEATVEFGRRMALNAAFDFYEKEMDEFCSAYEQKILPEEELEKMHFRIKAQAEEQFNKNPRMKIKERERQSLKTLEEQILKKYTEKRSQIRDRNKNIEREIADSRLKMYAFVAFLGVLAFKLIL</sequence>
<evidence type="ECO:0000256" key="5">
    <source>
        <dbReference type="SAM" id="Coils"/>
    </source>
</evidence>
<dbReference type="InterPro" id="IPR036543">
    <property type="entry name" value="Guanylate-bd_C_sf"/>
</dbReference>